<evidence type="ECO:0000256" key="4">
    <source>
        <dbReference type="ARBA" id="ARBA00022884"/>
    </source>
</evidence>
<dbReference type="EMBL" id="JARKIF010000004">
    <property type="protein sequence ID" value="KAJ7641322.1"/>
    <property type="molecule type" value="Genomic_DNA"/>
</dbReference>
<comment type="function">
    <text evidence="7">Component of the signal recognition particle (SRP) complex, a ribonucleoprotein complex that mediates the cotranslational targeting of secretory and membrane proteins to the endoplasmic reticulum (ER).</text>
</comment>
<feature type="compositionally biased region" description="Basic residues" evidence="8">
    <location>
        <begin position="119"/>
        <end position="128"/>
    </location>
</feature>
<organism evidence="9 10">
    <name type="scientific">Roridomyces roridus</name>
    <dbReference type="NCBI Taxonomy" id="1738132"/>
    <lineage>
        <taxon>Eukaryota</taxon>
        <taxon>Fungi</taxon>
        <taxon>Dikarya</taxon>
        <taxon>Basidiomycota</taxon>
        <taxon>Agaricomycotina</taxon>
        <taxon>Agaricomycetes</taxon>
        <taxon>Agaricomycetidae</taxon>
        <taxon>Agaricales</taxon>
        <taxon>Marasmiineae</taxon>
        <taxon>Mycenaceae</taxon>
        <taxon>Roridomyces</taxon>
    </lineage>
</organism>
<proteinExistence type="inferred from homology"/>
<dbReference type="PANTHER" id="PTHR12013">
    <property type="entry name" value="SIGNAL RECOGNITION PARTICLE 14 KD PROTEIN"/>
    <property type="match status" value="1"/>
</dbReference>
<evidence type="ECO:0000256" key="3">
    <source>
        <dbReference type="ARBA" id="ARBA00022490"/>
    </source>
</evidence>
<comment type="caution">
    <text evidence="9">The sequence shown here is derived from an EMBL/GenBank/DDBJ whole genome shotgun (WGS) entry which is preliminary data.</text>
</comment>
<sequence length="151" mass="17062">MELLDHDTVCPSASSLSEHGSIWLTHKRLIHDGEDVAMADDAREYPCLVRATNGTIKFSTHVRSNELEKFHAVYGALLKSSMTTLRKRDKKREKQRAEEAALRKKKVLDAVVVDGPKRGNGRKKRQRQLKAQAKQQDSQRKAKEREAASAS</sequence>
<dbReference type="SUPFAM" id="SSF54762">
    <property type="entry name" value="Signal recognition particle alu RNA binding heterodimer, SRP9/14"/>
    <property type="match status" value="1"/>
</dbReference>
<dbReference type="InterPro" id="IPR003210">
    <property type="entry name" value="Signal_recog_particle_SRP14"/>
</dbReference>
<dbReference type="GO" id="GO:0030942">
    <property type="term" value="F:endoplasmic reticulum signal peptide binding"/>
    <property type="evidence" value="ECO:0007669"/>
    <property type="project" value="UniProtKB-UniRule"/>
</dbReference>
<dbReference type="Gene3D" id="3.30.720.10">
    <property type="entry name" value="Signal recognition particle alu RNA binding heterodimer, srp9/1"/>
    <property type="match status" value="1"/>
</dbReference>
<evidence type="ECO:0000256" key="8">
    <source>
        <dbReference type="SAM" id="MobiDB-lite"/>
    </source>
</evidence>
<reference evidence="9" key="1">
    <citation type="submission" date="2023-03" db="EMBL/GenBank/DDBJ databases">
        <title>Massive genome expansion in bonnet fungi (Mycena s.s.) driven by repeated elements and novel gene families across ecological guilds.</title>
        <authorList>
            <consortium name="Lawrence Berkeley National Laboratory"/>
            <person name="Harder C.B."/>
            <person name="Miyauchi S."/>
            <person name="Viragh M."/>
            <person name="Kuo A."/>
            <person name="Thoen E."/>
            <person name="Andreopoulos B."/>
            <person name="Lu D."/>
            <person name="Skrede I."/>
            <person name="Drula E."/>
            <person name="Henrissat B."/>
            <person name="Morin E."/>
            <person name="Kohler A."/>
            <person name="Barry K."/>
            <person name="LaButti K."/>
            <person name="Morin E."/>
            <person name="Salamov A."/>
            <person name="Lipzen A."/>
            <person name="Mereny Z."/>
            <person name="Hegedus B."/>
            <person name="Baldrian P."/>
            <person name="Stursova M."/>
            <person name="Weitz H."/>
            <person name="Taylor A."/>
            <person name="Grigoriev I.V."/>
            <person name="Nagy L.G."/>
            <person name="Martin F."/>
            <person name="Kauserud H."/>
        </authorList>
    </citation>
    <scope>NUCLEOTIDE SEQUENCE</scope>
    <source>
        <strain evidence="9">9284</strain>
    </source>
</reference>
<dbReference type="GO" id="GO:0008312">
    <property type="term" value="F:7S RNA binding"/>
    <property type="evidence" value="ECO:0007669"/>
    <property type="project" value="UniProtKB-UniRule"/>
</dbReference>
<dbReference type="GO" id="GO:0006614">
    <property type="term" value="P:SRP-dependent cotranslational protein targeting to membrane"/>
    <property type="evidence" value="ECO:0007669"/>
    <property type="project" value="UniProtKB-UniRule"/>
</dbReference>
<keyword evidence="3 7" id="KW-0963">Cytoplasm</keyword>
<dbReference type="Proteomes" id="UP001221142">
    <property type="component" value="Unassembled WGS sequence"/>
</dbReference>
<feature type="region of interest" description="Disordered" evidence="8">
    <location>
        <begin position="109"/>
        <end position="151"/>
    </location>
</feature>
<keyword evidence="4 7" id="KW-0694">RNA-binding</keyword>
<feature type="compositionally biased region" description="Basic and acidic residues" evidence="8">
    <location>
        <begin position="137"/>
        <end position="151"/>
    </location>
</feature>
<evidence type="ECO:0000256" key="2">
    <source>
        <dbReference type="ARBA" id="ARBA00010349"/>
    </source>
</evidence>
<accession>A0AAD7C9D8</accession>
<name>A0AAD7C9D8_9AGAR</name>
<dbReference type="AlphaFoldDB" id="A0AAD7C9D8"/>
<keyword evidence="10" id="KW-1185">Reference proteome</keyword>
<protein>
    <recommendedName>
        <fullName evidence="7">Signal recognition particle subunit SRP14</fullName>
    </recommendedName>
    <alternativeName>
        <fullName evidence="7">Signal recognition particle 14 kDa protein</fullName>
    </alternativeName>
</protein>
<evidence type="ECO:0000256" key="6">
    <source>
        <dbReference type="ARBA" id="ARBA00023274"/>
    </source>
</evidence>
<evidence type="ECO:0000313" key="10">
    <source>
        <dbReference type="Proteomes" id="UP001221142"/>
    </source>
</evidence>
<dbReference type="GO" id="GO:0005786">
    <property type="term" value="C:signal recognition particle, endoplasmic reticulum targeting"/>
    <property type="evidence" value="ECO:0007669"/>
    <property type="project" value="UniProtKB-UniRule"/>
</dbReference>
<evidence type="ECO:0000256" key="7">
    <source>
        <dbReference type="RuleBase" id="RU368100"/>
    </source>
</evidence>
<evidence type="ECO:0000256" key="1">
    <source>
        <dbReference type="ARBA" id="ARBA00004496"/>
    </source>
</evidence>
<gene>
    <name evidence="9" type="ORF">FB45DRAFT_976168</name>
</gene>
<evidence type="ECO:0000313" key="9">
    <source>
        <dbReference type="EMBL" id="KAJ7641322.1"/>
    </source>
</evidence>
<keyword evidence="6 7" id="KW-0687">Ribonucleoprotein</keyword>
<dbReference type="Pfam" id="PF02290">
    <property type="entry name" value="SRP14"/>
    <property type="match status" value="1"/>
</dbReference>
<dbReference type="InterPro" id="IPR009018">
    <property type="entry name" value="Signal_recog_particle_SRP9/14"/>
</dbReference>
<comment type="subunit">
    <text evidence="7">Component of a fungal signal recognition particle (SRP) complex that consists of a 7SL RNA molecule (scR1) and at least six protein subunits: SRP72, SRP68, SRP54, SEC65, SRP21 and SRP14.</text>
</comment>
<comment type="subcellular location">
    <subcellularLocation>
        <location evidence="1 7">Cytoplasm</location>
    </subcellularLocation>
</comment>
<evidence type="ECO:0000256" key="5">
    <source>
        <dbReference type="ARBA" id="ARBA00023135"/>
    </source>
</evidence>
<comment type="similarity">
    <text evidence="2 7">Belongs to the SRP14 family.</text>
</comment>
<keyword evidence="5 7" id="KW-0733">Signal recognition particle</keyword>